<evidence type="ECO:0000256" key="1">
    <source>
        <dbReference type="SAM" id="SignalP"/>
    </source>
</evidence>
<dbReference type="InterPro" id="IPR013320">
    <property type="entry name" value="ConA-like_dom_sf"/>
</dbReference>
<proteinExistence type="predicted"/>
<feature type="signal peptide" evidence="1">
    <location>
        <begin position="1"/>
        <end position="19"/>
    </location>
</feature>
<evidence type="ECO:0008006" key="4">
    <source>
        <dbReference type="Google" id="ProtNLM"/>
    </source>
</evidence>
<dbReference type="SUPFAM" id="SSF49899">
    <property type="entry name" value="Concanavalin A-like lectins/glucanases"/>
    <property type="match status" value="1"/>
</dbReference>
<reference evidence="2" key="1">
    <citation type="journal article" date="2021" name="PeerJ">
        <title>Extensive microbial diversity within the chicken gut microbiome revealed by metagenomics and culture.</title>
        <authorList>
            <person name="Gilroy R."/>
            <person name="Ravi A."/>
            <person name="Getino M."/>
            <person name="Pursley I."/>
            <person name="Horton D.L."/>
            <person name="Alikhan N.F."/>
            <person name="Baker D."/>
            <person name="Gharbi K."/>
            <person name="Hall N."/>
            <person name="Watson M."/>
            <person name="Adriaenssens E.M."/>
            <person name="Foster-Nyarko E."/>
            <person name="Jarju S."/>
            <person name="Secka A."/>
            <person name="Antonio M."/>
            <person name="Oren A."/>
            <person name="Chaudhuri R.R."/>
            <person name="La Ragione R."/>
            <person name="Hildebrand F."/>
            <person name="Pallen M.J."/>
        </authorList>
    </citation>
    <scope>NUCLEOTIDE SEQUENCE</scope>
    <source>
        <strain evidence="2">14975</strain>
    </source>
</reference>
<name>A0A9D2AGL9_9BACT</name>
<organism evidence="2 3">
    <name type="scientific">Candidatus Akkermansia intestinigallinarum</name>
    <dbReference type="NCBI Taxonomy" id="2838431"/>
    <lineage>
        <taxon>Bacteria</taxon>
        <taxon>Pseudomonadati</taxon>
        <taxon>Verrucomicrobiota</taxon>
        <taxon>Verrucomicrobiia</taxon>
        <taxon>Verrucomicrobiales</taxon>
        <taxon>Akkermansiaceae</taxon>
        <taxon>Akkermansia</taxon>
    </lineage>
</organism>
<dbReference type="PROSITE" id="PS51257">
    <property type="entry name" value="PROKAR_LIPOPROTEIN"/>
    <property type="match status" value="1"/>
</dbReference>
<comment type="caution">
    <text evidence="2">The sequence shown here is derived from an EMBL/GenBank/DDBJ whole genome shotgun (WGS) entry which is preliminary data.</text>
</comment>
<feature type="chain" id="PRO_5039259301" description="PEP-CTERM protein-sorting domain-containing protein" evidence="1">
    <location>
        <begin position="20"/>
        <end position="246"/>
    </location>
</feature>
<dbReference type="Gene3D" id="2.60.120.200">
    <property type="match status" value="1"/>
</dbReference>
<sequence length="246" mass="26212">MKKTLILALASASAGIACAQDTVIFAGAWTSNGPAADNTPLSDQSQPFLYEEGNDYAVIGKVSNTTYNPWADITGGSDSFTFSFDLKNVDVTVQNSQWCDIFSLKLSNGSKLQLQINQVTQKLSLYNDDADGNQQTNAQIVDTTLTLDSFSDWKTFSLVADADAGKLSIYLDGVLVSSTADSTWTGSSVSGLQFGSEYAGTRKLGGSMEINNITLTNGAVYPTPEPTTATLSLLALAGLCARRRRK</sequence>
<gene>
    <name evidence="2" type="ORF">H9862_01225</name>
</gene>
<reference evidence="2" key="2">
    <citation type="submission" date="2021-04" db="EMBL/GenBank/DDBJ databases">
        <authorList>
            <person name="Gilroy R."/>
        </authorList>
    </citation>
    <scope>NUCLEOTIDE SEQUENCE</scope>
    <source>
        <strain evidence="2">14975</strain>
    </source>
</reference>
<evidence type="ECO:0000313" key="3">
    <source>
        <dbReference type="Proteomes" id="UP000823964"/>
    </source>
</evidence>
<accession>A0A9D2AGL9</accession>
<dbReference type="EMBL" id="DXFQ01000015">
    <property type="protein sequence ID" value="HIX19207.1"/>
    <property type="molecule type" value="Genomic_DNA"/>
</dbReference>
<dbReference type="Proteomes" id="UP000823964">
    <property type="component" value="Unassembled WGS sequence"/>
</dbReference>
<evidence type="ECO:0000313" key="2">
    <source>
        <dbReference type="EMBL" id="HIX19207.1"/>
    </source>
</evidence>
<dbReference type="AlphaFoldDB" id="A0A9D2AGL9"/>
<keyword evidence="1" id="KW-0732">Signal</keyword>
<protein>
    <recommendedName>
        <fullName evidence="4">PEP-CTERM protein-sorting domain-containing protein</fullName>
    </recommendedName>
</protein>